<evidence type="ECO:0000256" key="8">
    <source>
        <dbReference type="SAM" id="Phobius"/>
    </source>
</evidence>
<dbReference type="EMBL" id="QPJC01000002">
    <property type="protein sequence ID" value="RCW46168.1"/>
    <property type="molecule type" value="Genomic_DNA"/>
</dbReference>
<protein>
    <submittedName>
        <fullName evidence="10">Lycopene cyclase domain-containing protein</fullName>
    </submittedName>
</protein>
<evidence type="ECO:0000256" key="1">
    <source>
        <dbReference type="ARBA" id="ARBA00004141"/>
    </source>
</evidence>
<organism evidence="10 11">
    <name type="scientific">Halopolyspora algeriensis</name>
    <dbReference type="NCBI Taxonomy" id="1500506"/>
    <lineage>
        <taxon>Bacteria</taxon>
        <taxon>Bacillati</taxon>
        <taxon>Actinomycetota</taxon>
        <taxon>Actinomycetes</taxon>
        <taxon>Actinomycetes incertae sedis</taxon>
        <taxon>Halopolyspora</taxon>
    </lineage>
</organism>
<keyword evidence="4" id="KW-0125">Carotenoid biosynthesis</keyword>
<feature type="transmembrane region" description="Helical" evidence="8">
    <location>
        <begin position="78"/>
        <end position="96"/>
    </location>
</feature>
<name>A0A368W2G8_9ACTN</name>
<evidence type="ECO:0000313" key="11">
    <source>
        <dbReference type="Proteomes" id="UP000253495"/>
    </source>
</evidence>
<keyword evidence="6 8" id="KW-0472">Membrane</keyword>
<sequence>MDRFQYLLLMAGCLAITLPLEILGARVYRRPGRLVRTLLPVLGVFLVWDVVAIARGHWTFHPDYVTGWSLPGGLPIEELAFFVVIPICGLLTYESVDRMLTALRRPADAGEDLLDSPGKR</sequence>
<comment type="caution">
    <text evidence="10">The sequence shown here is derived from an EMBL/GenBank/DDBJ whole genome shotgun (WGS) entry which is preliminary data.</text>
</comment>
<dbReference type="Pfam" id="PF18916">
    <property type="entry name" value="Lycopene_cyc"/>
    <property type="match status" value="1"/>
</dbReference>
<dbReference type="GO" id="GO:0016117">
    <property type="term" value="P:carotenoid biosynthetic process"/>
    <property type="evidence" value="ECO:0007669"/>
    <property type="project" value="UniProtKB-KW"/>
</dbReference>
<evidence type="ECO:0000259" key="9">
    <source>
        <dbReference type="Pfam" id="PF18916"/>
    </source>
</evidence>
<dbReference type="Proteomes" id="UP000253495">
    <property type="component" value="Unassembled WGS sequence"/>
</dbReference>
<proteinExistence type="predicted"/>
<dbReference type="OrthoDB" id="5195186at2"/>
<comment type="pathway">
    <text evidence="2">Carotenoid biosynthesis.</text>
</comment>
<evidence type="ECO:0000313" key="10">
    <source>
        <dbReference type="EMBL" id="RCW46168.1"/>
    </source>
</evidence>
<reference evidence="10 11" key="1">
    <citation type="submission" date="2018-07" db="EMBL/GenBank/DDBJ databases">
        <title>Genomic Encyclopedia of Type Strains, Phase III (KMG-III): the genomes of soil and plant-associated and newly described type strains.</title>
        <authorList>
            <person name="Whitman W."/>
        </authorList>
    </citation>
    <scope>NUCLEOTIDE SEQUENCE [LARGE SCALE GENOMIC DNA]</scope>
    <source>
        <strain evidence="10 11">CECT 8575</strain>
    </source>
</reference>
<feature type="transmembrane region" description="Helical" evidence="8">
    <location>
        <begin position="37"/>
        <end position="58"/>
    </location>
</feature>
<feature type="domain" description="Lycopene cyclase" evidence="9">
    <location>
        <begin position="6"/>
        <end position="94"/>
    </location>
</feature>
<gene>
    <name evidence="10" type="ORF">DFQ14_102471</name>
</gene>
<keyword evidence="5 8" id="KW-1133">Transmembrane helix</keyword>
<evidence type="ECO:0000256" key="6">
    <source>
        <dbReference type="ARBA" id="ARBA00023136"/>
    </source>
</evidence>
<keyword evidence="11" id="KW-1185">Reference proteome</keyword>
<evidence type="ECO:0000256" key="2">
    <source>
        <dbReference type="ARBA" id="ARBA00004829"/>
    </source>
</evidence>
<dbReference type="GO" id="GO:0045436">
    <property type="term" value="F:lycopene beta cyclase activity"/>
    <property type="evidence" value="ECO:0007669"/>
    <property type="project" value="UniProtKB-ARBA"/>
</dbReference>
<dbReference type="NCBIfam" id="TIGR03462">
    <property type="entry name" value="CarR_dom_SF"/>
    <property type="match status" value="1"/>
</dbReference>
<evidence type="ECO:0000256" key="3">
    <source>
        <dbReference type="ARBA" id="ARBA00022692"/>
    </source>
</evidence>
<feature type="transmembrane region" description="Helical" evidence="8">
    <location>
        <begin position="6"/>
        <end position="25"/>
    </location>
</feature>
<evidence type="ECO:0000256" key="7">
    <source>
        <dbReference type="ARBA" id="ARBA00023235"/>
    </source>
</evidence>
<evidence type="ECO:0000256" key="5">
    <source>
        <dbReference type="ARBA" id="ARBA00022989"/>
    </source>
</evidence>
<dbReference type="RefSeq" id="WP_114451965.1">
    <property type="nucleotide sequence ID" value="NZ_QPJC01000002.1"/>
</dbReference>
<comment type="subcellular location">
    <subcellularLocation>
        <location evidence="1">Membrane</location>
        <topology evidence="1">Multi-pass membrane protein</topology>
    </subcellularLocation>
</comment>
<keyword evidence="7" id="KW-0413">Isomerase</keyword>
<accession>A0A368W2G8</accession>
<dbReference type="InterPro" id="IPR017825">
    <property type="entry name" value="Lycopene_cyclase_dom"/>
</dbReference>
<evidence type="ECO:0000256" key="4">
    <source>
        <dbReference type="ARBA" id="ARBA00022746"/>
    </source>
</evidence>
<dbReference type="GO" id="GO:0016872">
    <property type="term" value="F:intramolecular lyase activity"/>
    <property type="evidence" value="ECO:0007669"/>
    <property type="project" value="InterPro"/>
</dbReference>
<keyword evidence="3 8" id="KW-0812">Transmembrane</keyword>
<dbReference type="GO" id="GO:0016020">
    <property type="term" value="C:membrane"/>
    <property type="evidence" value="ECO:0007669"/>
    <property type="project" value="UniProtKB-SubCell"/>
</dbReference>
<dbReference type="AlphaFoldDB" id="A0A368W2G8"/>